<evidence type="ECO:0000313" key="9">
    <source>
        <dbReference type="EMBL" id="CAG1851356.1"/>
    </source>
</evidence>
<evidence type="ECO:0000256" key="5">
    <source>
        <dbReference type="ARBA" id="ARBA00022833"/>
    </source>
</evidence>
<protein>
    <submittedName>
        <fullName evidence="9">(wild Malaysian banana) hypothetical protein</fullName>
    </submittedName>
</protein>
<dbReference type="GO" id="GO:0005634">
    <property type="term" value="C:nucleus"/>
    <property type="evidence" value="ECO:0007669"/>
    <property type="project" value="UniProtKB-SubCell"/>
</dbReference>
<dbReference type="GO" id="GO:0032502">
    <property type="term" value="P:developmental process"/>
    <property type="evidence" value="ECO:0007669"/>
    <property type="project" value="UniProtKB-ARBA"/>
</dbReference>
<evidence type="ECO:0000259" key="8">
    <source>
        <dbReference type="Pfam" id="PF24868"/>
    </source>
</evidence>
<evidence type="ECO:0000256" key="1">
    <source>
        <dbReference type="ARBA" id="ARBA00004123"/>
    </source>
</evidence>
<dbReference type="Pfam" id="PF04690">
    <property type="entry name" value="YABBY"/>
    <property type="match status" value="1"/>
</dbReference>
<dbReference type="InterPro" id="IPR036910">
    <property type="entry name" value="HMG_box_dom_sf"/>
</dbReference>
<keyword evidence="6" id="KW-0539">Nucleus</keyword>
<keyword evidence="4" id="KW-0863">Zinc-finger</keyword>
<dbReference type="PANTHER" id="PTHR31675:SF1">
    <property type="entry name" value="PROTEIN CRABS CLAW"/>
    <property type="match status" value="1"/>
</dbReference>
<dbReference type="Pfam" id="PF24868">
    <property type="entry name" value="YABBY_N"/>
    <property type="match status" value="1"/>
</dbReference>
<keyword evidence="3" id="KW-0479">Metal-binding</keyword>
<gene>
    <name evidence="9" type="ORF">GSMUA_192100.1</name>
</gene>
<organism evidence="9">
    <name type="scientific">Musa acuminata subsp. malaccensis</name>
    <name type="common">Wild banana</name>
    <name type="synonym">Musa malaccensis</name>
    <dbReference type="NCBI Taxonomy" id="214687"/>
    <lineage>
        <taxon>Eukaryota</taxon>
        <taxon>Viridiplantae</taxon>
        <taxon>Streptophyta</taxon>
        <taxon>Embryophyta</taxon>
        <taxon>Tracheophyta</taxon>
        <taxon>Spermatophyta</taxon>
        <taxon>Magnoliopsida</taxon>
        <taxon>Liliopsida</taxon>
        <taxon>Zingiberales</taxon>
        <taxon>Musaceae</taxon>
        <taxon>Musa</taxon>
    </lineage>
</organism>
<dbReference type="InterPro" id="IPR056775">
    <property type="entry name" value="YABBY_C"/>
</dbReference>
<evidence type="ECO:0000256" key="4">
    <source>
        <dbReference type="ARBA" id="ARBA00022771"/>
    </source>
</evidence>
<evidence type="ECO:0000259" key="7">
    <source>
        <dbReference type="Pfam" id="PF04690"/>
    </source>
</evidence>
<evidence type="ECO:0000256" key="2">
    <source>
        <dbReference type="ARBA" id="ARBA00010325"/>
    </source>
</evidence>
<sequence>MDLVSPAEHLCYIRCTYCNTLLAVGVPRRWLMDSVTVHCGHCNHLSFLNPRDVIQCLCPAVPQMGFQGPCTGLMMEPPSLRSSSSGEQFKKACLLTMFHSLPKKHRAPSAYNHFMREEIQRIKAAKPDIPHREAFSMAAKNWAKCDPRNSANVSL</sequence>
<evidence type="ECO:0000256" key="3">
    <source>
        <dbReference type="ARBA" id="ARBA00022723"/>
    </source>
</evidence>
<accession>A0A8D7ANX6</accession>
<dbReference type="EMBL" id="HG996468">
    <property type="protein sequence ID" value="CAG1851356.1"/>
    <property type="molecule type" value="Genomic_DNA"/>
</dbReference>
<evidence type="ECO:0000256" key="6">
    <source>
        <dbReference type="ARBA" id="ARBA00023242"/>
    </source>
</evidence>
<keyword evidence="5" id="KW-0862">Zinc</keyword>
<dbReference type="InterPro" id="IPR056776">
    <property type="entry name" value="YABBY_N"/>
</dbReference>
<comment type="similarity">
    <text evidence="2">Belongs to the YABBY family.</text>
</comment>
<dbReference type="InterPro" id="IPR006780">
    <property type="entry name" value="YABBY"/>
</dbReference>
<proteinExistence type="inferred from homology"/>
<dbReference type="PANTHER" id="PTHR31675">
    <property type="entry name" value="PROTEIN YABBY 6-RELATED"/>
    <property type="match status" value="1"/>
</dbReference>
<dbReference type="Gene3D" id="1.10.30.10">
    <property type="entry name" value="High mobility group box domain"/>
    <property type="match status" value="1"/>
</dbReference>
<reference evidence="9" key="1">
    <citation type="submission" date="2021-03" db="EMBL/GenBank/DDBJ databases">
        <authorList>
            <consortium name="Genoscope - CEA"/>
            <person name="William W."/>
        </authorList>
    </citation>
    <scope>NUCLEOTIDE SEQUENCE</scope>
    <source>
        <strain evidence="9">Doubled-haploid Pahang</strain>
    </source>
</reference>
<dbReference type="SUPFAM" id="SSF47095">
    <property type="entry name" value="HMG-box"/>
    <property type="match status" value="1"/>
</dbReference>
<dbReference type="CDD" id="cd00084">
    <property type="entry name" value="HMG-box_SF"/>
    <property type="match status" value="1"/>
</dbReference>
<comment type="subcellular location">
    <subcellularLocation>
        <location evidence="1">Nucleus</location>
    </subcellularLocation>
</comment>
<dbReference type="GO" id="GO:0008270">
    <property type="term" value="F:zinc ion binding"/>
    <property type="evidence" value="ECO:0007669"/>
    <property type="project" value="UniProtKB-KW"/>
</dbReference>
<dbReference type="AlphaFoldDB" id="A0A8D7ANX6"/>
<feature type="domain" description="YABBY protein C-terminal" evidence="7">
    <location>
        <begin position="103"/>
        <end position="147"/>
    </location>
</feature>
<name>A0A8D7ANX6_MUSAM</name>
<feature type="domain" description="YABBY N-terminal" evidence="8">
    <location>
        <begin position="6"/>
        <end position="59"/>
    </location>
</feature>